<comment type="catalytic activity">
    <reaction evidence="13">
        <text>L-threonyl-[protein] + ATP = O-phospho-L-threonyl-[protein] + ADP + H(+)</text>
        <dbReference type="Rhea" id="RHEA:46608"/>
        <dbReference type="Rhea" id="RHEA-COMP:11060"/>
        <dbReference type="Rhea" id="RHEA-COMP:11605"/>
        <dbReference type="ChEBI" id="CHEBI:15378"/>
        <dbReference type="ChEBI" id="CHEBI:30013"/>
        <dbReference type="ChEBI" id="CHEBI:30616"/>
        <dbReference type="ChEBI" id="CHEBI:61977"/>
        <dbReference type="ChEBI" id="CHEBI:456216"/>
        <dbReference type="EC" id="2.7.11.1"/>
    </reaction>
</comment>
<evidence type="ECO:0000313" key="18">
    <source>
        <dbReference type="EMBL" id="RVW90528.1"/>
    </source>
</evidence>
<protein>
    <submittedName>
        <fullName evidence="18">Putative serine/threonine-protein kinase PBL3</fullName>
    </submittedName>
</protein>
<dbReference type="SUPFAM" id="SSF56672">
    <property type="entry name" value="DNA/RNA polymerases"/>
    <property type="match status" value="1"/>
</dbReference>
<evidence type="ECO:0000256" key="3">
    <source>
        <dbReference type="ARBA" id="ARBA00022527"/>
    </source>
</evidence>
<dbReference type="GO" id="GO:0005886">
    <property type="term" value="C:plasma membrane"/>
    <property type="evidence" value="ECO:0007669"/>
    <property type="project" value="UniProtKB-SubCell"/>
</dbReference>
<keyword evidence="10" id="KW-0378">Hydrolase</keyword>
<dbReference type="InterPro" id="IPR021109">
    <property type="entry name" value="Peptidase_aspartic_dom_sf"/>
</dbReference>
<keyword evidence="8" id="KW-0255">Endonuclease</keyword>
<dbReference type="InterPro" id="IPR043502">
    <property type="entry name" value="DNA/RNA_pol_sf"/>
</dbReference>
<dbReference type="FunFam" id="1.10.510.10:FF:000095">
    <property type="entry name" value="protein STRUBBELIG-RECEPTOR FAMILY 8"/>
    <property type="match status" value="1"/>
</dbReference>
<dbReference type="PROSITE" id="PS00108">
    <property type="entry name" value="PROTEIN_KINASE_ST"/>
    <property type="match status" value="1"/>
</dbReference>
<dbReference type="InterPro" id="IPR017441">
    <property type="entry name" value="Protein_kinase_ATP_BS"/>
</dbReference>
<dbReference type="GO" id="GO:0016787">
    <property type="term" value="F:hydrolase activity"/>
    <property type="evidence" value="ECO:0007669"/>
    <property type="project" value="UniProtKB-KW"/>
</dbReference>
<evidence type="ECO:0000256" key="9">
    <source>
        <dbReference type="ARBA" id="ARBA00022777"/>
    </source>
</evidence>
<keyword evidence="2" id="KW-0472">Membrane</keyword>
<dbReference type="Pfam" id="PF17917">
    <property type="entry name" value="RT_RNaseH"/>
    <property type="match status" value="1"/>
</dbReference>
<keyword evidence="3" id="KW-0723">Serine/threonine-protein kinase</keyword>
<dbReference type="Proteomes" id="UP000288805">
    <property type="component" value="Unassembled WGS sequence"/>
</dbReference>
<dbReference type="Pfam" id="PF07714">
    <property type="entry name" value="PK_Tyr_Ser-Thr"/>
    <property type="match status" value="1"/>
</dbReference>
<dbReference type="InterPro" id="IPR008271">
    <property type="entry name" value="Ser/Thr_kinase_AS"/>
</dbReference>
<comment type="caution">
    <text evidence="18">The sequence shown here is derived from an EMBL/GenBank/DDBJ whole genome shotgun (WGS) entry which is preliminary data.</text>
</comment>
<dbReference type="GO" id="GO:0005524">
    <property type="term" value="F:ATP binding"/>
    <property type="evidence" value="ECO:0007669"/>
    <property type="project" value="UniProtKB-UniRule"/>
</dbReference>
<keyword evidence="5" id="KW-0548">Nucleotidyltransferase</keyword>
<dbReference type="CDD" id="cd00303">
    <property type="entry name" value="retropepsin_like"/>
    <property type="match status" value="1"/>
</dbReference>
<dbReference type="SUPFAM" id="SSF56112">
    <property type="entry name" value="Protein kinase-like (PK-like)"/>
    <property type="match status" value="1"/>
</dbReference>
<keyword evidence="11 15" id="KW-0067">ATP-binding</keyword>
<sequence length="844" mass="94902">MGESSQRRSRARSRGRGVSSLRGILRSMQEVSRVLRGRLLLEYVMVVERETTYGGLAYCGAHSRLNLSLRERSNARGRGRQVVGRGFALTPTEPEDDSFLVEGNLLLIESPMGTNSRVDRICKGCVITLADRTLKVDLRILDMIGYDVILGMDWLMVYRALIDCHHRRIIFCLPDGFEVCFVGGKCVSLPFSQSDLYYQYVLRKGSINFLTCLRSKKKAQKDITEISVVRKFQDVFPNELPGLPPHREFDFSIEVYLGTDPISVSPYRMTPLELKELKTQLEELLSKDFIRPSTSPWGAPVLFVKKKDDTLRLCIDYRKLNRVTVKNKYHLPRIDDLFDQLKGAKYFSKIDLKTRRFVEDFSRIATPMTRLTRKGVKFEWKEECENAFQELKRKLTTALVLTARKVVAYASRQLKQYEQNYPVHDLELAAVVFALKTWRHYLYGEIICILPVVITRAYKSPNEKGHRDCKKPKARSCPTSRSEVEILSSSNLKAFSFSELKSATNNFHLESLLGEGGFGFVYKGCIDADTLGAARPGSAMVVAVKKLIPAGFQGHKEWLAEVNFLGQLQHPNLVKLLGYCLEGEDRLLVYEFMARGSLENHLFRRTVPPLSWETRIKVAVGAARGLAVLHNSQPEIIYRDFKASNILLDSEFNAKLSDFGLAKEGPTGDRTHVSTQVFGTQGYAAPEYIATGHLTTRCDIYSFGVVLLEILSGRRAIDKTKPRAEEKLVSWARPYLNDKKMFYRIMDSRMEGGYPKTGAYIASTLALQCVCHAKNRPTMSEVVKILERILAATDTAGPSQSAQQSAPSPVGRSTVGSSNPSPLPLSPAESPSPAHSPQPPQQLG</sequence>
<feature type="region of interest" description="Disordered" evidence="16">
    <location>
        <begin position="795"/>
        <end position="844"/>
    </location>
</feature>
<dbReference type="PROSITE" id="PS00107">
    <property type="entry name" value="PROTEIN_KINASE_ATP"/>
    <property type="match status" value="1"/>
</dbReference>
<reference evidence="18 19" key="1">
    <citation type="journal article" date="2018" name="PLoS Genet.">
        <title>Population sequencing reveals clonal diversity and ancestral inbreeding in the grapevine cultivar Chardonnay.</title>
        <authorList>
            <person name="Roach M.J."/>
            <person name="Johnson D.L."/>
            <person name="Bohlmann J."/>
            <person name="van Vuuren H.J."/>
            <person name="Jones S.J."/>
            <person name="Pretorius I.S."/>
            <person name="Schmidt S.A."/>
            <person name="Borneman A.R."/>
        </authorList>
    </citation>
    <scope>NUCLEOTIDE SEQUENCE [LARGE SCALE GENOMIC DNA]</scope>
    <source>
        <strain evidence="19">cv. Chardonnay</strain>
        <tissue evidence="18">Leaf</tissue>
    </source>
</reference>
<dbReference type="InterPro" id="IPR043128">
    <property type="entry name" value="Rev_trsase/Diguanyl_cyclase"/>
</dbReference>
<organism evidence="18 19">
    <name type="scientific">Vitis vinifera</name>
    <name type="common">Grape</name>
    <dbReference type="NCBI Taxonomy" id="29760"/>
    <lineage>
        <taxon>Eukaryota</taxon>
        <taxon>Viridiplantae</taxon>
        <taxon>Streptophyta</taxon>
        <taxon>Embryophyta</taxon>
        <taxon>Tracheophyta</taxon>
        <taxon>Spermatophyta</taxon>
        <taxon>Magnoliopsida</taxon>
        <taxon>eudicotyledons</taxon>
        <taxon>Gunneridae</taxon>
        <taxon>Pentapetalae</taxon>
        <taxon>rosids</taxon>
        <taxon>Vitales</taxon>
        <taxon>Vitaceae</taxon>
        <taxon>Viteae</taxon>
        <taxon>Vitis</taxon>
    </lineage>
</organism>
<evidence type="ECO:0000256" key="10">
    <source>
        <dbReference type="ARBA" id="ARBA00022801"/>
    </source>
</evidence>
<dbReference type="Pfam" id="PF08284">
    <property type="entry name" value="RVP_2"/>
    <property type="match status" value="1"/>
</dbReference>
<comment type="catalytic activity">
    <reaction evidence="14">
        <text>L-seryl-[protein] + ATP = O-phospho-L-seryl-[protein] + ADP + H(+)</text>
        <dbReference type="Rhea" id="RHEA:17989"/>
        <dbReference type="Rhea" id="RHEA-COMP:9863"/>
        <dbReference type="Rhea" id="RHEA-COMP:11604"/>
        <dbReference type="ChEBI" id="CHEBI:15378"/>
        <dbReference type="ChEBI" id="CHEBI:29999"/>
        <dbReference type="ChEBI" id="CHEBI:30616"/>
        <dbReference type="ChEBI" id="CHEBI:83421"/>
        <dbReference type="ChEBI" id="CHEBI:456216"/>
        <dbReference type="EC" id="2.7.11.1"/>
    </reaction>
</comment>
<feature type="compositionally biased region" description="Pro residues" evidence="16">
    <location>
        <begin position="834"/>
        <end position="844"/>
    </location>
</feature>
<gene>
    <name evidence="18" type="primary">PBL3_0</name>
    <name evidence="18" type="ORF">CK203_031031</name>
</gene>
<evidence type="ECO:0000256" key="2">
    <source>
        <dbReference type="ARBA" id="ARBA00022475"/>
    </source>
</evidence>
<dbReference type="CDD" id="cd14066">
    <property type="entry name" value="STKc_IRAK"/>
    <property type="match status" value="1"/>
</dbReference>
<dbReference type="InterPro" id="IPR000719">
    <property type="entry name" value="Prot_kinase_dom"/>
</dbReference>
<accession>A0A438I1C6</accession>
<keyword evidence="2" id="KW-1003">Cell membrane</keyword>
<dbReference type="InterPro" id="IPR011009">
    <property type="entry name" value="Kinase-like_dom_sf"/>
</dbReference>
<dbReference type="PANTHER" id="PTHR45621">
    <property type="entry name" value="OS01G0588500 PROTEIN-RELATED"/>
    <property type="match status" value="1"/>
</dbReference>
<comment type="subcellular location">
    <subcellularLocation>
        <location evidence="1">Cell membrane</location>
    </subcellularLocation>
</comment>
<keyword evidence="6" id="KW-0540">Nuclease</keyword>
<evidence type="ECO:0000256" key="6">
    <source>
        <dbReference type="ARBA" id="ARBA00022722"/>
    </source>
</evidence>
<name>A0A438I1C6_VITVI</name>
<dbReference type="InterPro" id="IPR050823">
    <property type="entry name" value="Plant_Ser_Thr_Prot_Kinase"/>
</dbReference>
<evidence type="ECO:0000313" key="19">
    <source>
        <dbReference type="Proteomes" id="UP000288805"/>
    </source>
</evidence>
<feature type="binding site" evidence="15">
    <location>
        <position position="546"/>
    </location>
    <ligand>
        <name>ATP</name>
        <dbReference type="ChEBI" id="CHEBI:30616"/>
    </ligand>
</feature>
<evidence type="ECO:0000256" key="4">
    <source>
        <dbReference type="ARBA" id="ARBA00022679"/>
    </source>
</evidence>
<dbReference type="FunFam" id="3.30.200.20:FF:000228">
    <property type="entry name" value="Serine/threonine-protein kinase BIK1"/>
    <property type="match status" value="1"/>
</dbReference>
<evidence type="ECO:0000256" key="7">
    <source>
        <dbReference type="ARBA" id="ARBA00022741"/>
    </source>
</evidence>
<dbReference type="GO" id="GO:0004519">
    <property type="term" value="F:endonuclease activity"/>
    <property type="evidence" value="ECO:0007669"/>
    <property type="project" value="UniProtKB-KW"/>
</dbReference>
<evidence type="ECO:0000256" key="8">
    <source>
        <dbReference type="ARBA" id="ARBA00022759"/>
    </source>
</evidence>
<dbReference type="Gene3D" id="3.30.200.20">
    <property type="entry name" value="Phosphorylase Kinase, domain 1"/>
    <property type="match status" value="1"/>
</dbReference>
<dbReference type="Gene3D" id="3.30.70.270">
    <property type="match status" value="1"/>
</dbReference>
<dbReference type="CDD" id="cd01647">
    <property type="entry name" value="RT_LTR"/>
    <property type="match status" value="1"/>
</dbReference>
<dbReference type="Gene3D" id="1.10.510.10">
    <property type="entry name" value="Transferase(Phosphotransferase) domain 1"/>
    <property type="match status" value="1"/>
</dbReference>
<dbReference type="EMBL" id="QGNW01000154">
    <property type="protein sequence ID" value="RVW90528.1"/>
    <property type="molecule type" value="Genomic_DNA"/>
</dbReference>
<evidence type="ECO:0000256" key="14">
    <source>
        <dbReference type="ARBA" id="ARBA00048679"/>
    </source>
</evidence>
<dbReference type="Gene3D" id="3.10.10.10">
    <property type="entry name" value="HIV Type 1 Reverse Transcriptase, subunit A, domain 1"/>
    <property type="match status" value="1"/>
</dbReference>
<keyword evidence="7 15" id="KW-0547">Nucleotide-binding</keyword>
<keyword evidence="12" id="KW-0695">RNA-directed DNA polymerase</keyword>
<evidence type="ECO:0000256" key="11">
    <source>
        <dbReference type="ARBA" id="ARBA00022840"/>
    </source>
</evidence>
<dbReference type="GO" id="GO:0003964">
    <property type="term" value="F:RNA-directed DNA polymerase activity"/>
    <property type="evidence" value="ECO:0007669"/>
    <property type="project" value="UniProtKB-KW"/>
</dbReference>
<keyword evidence="4" id="KW-0808">Transferase</keyword>
<dbReference type="InterPro" id="IPR041373">
    <property type="entry name" value="RT_RNaseH"/>
</dbReference>
<evidence type="ECO:0000259" key="17">
    <source>
        <dbReference type="PROSITE" id="PS50011"/>
    </source>
</evidence>
<keyword evidence="9 18" id="KW-0418">Kinase</keyword>
<dbReference type="GO" id="GO:0004674">
    <property type="term" value="F:protein serine/threonine kinase activity"/>
    <property type="evidence" value="ECO:0007669"/>
    <property type="project" value="UniProtKB-KW"/>
</dbReference>
<dbReference type="AlphaFoldDB" id="A0A438I1C6"/>
<feature type="compositionally biased region" description="Low complexity" evidence="16">
    <location>
        <begin position="796"/>
        <end position="809"/>
    </location>
</feature>
<evidence type="ECO:0000256" key="15">
    <source>
        <dbReference type="PROSITE-ProRule" id="PRU10141"/>
    </source>
</evidence>
<evidence type="ECO:0000256" key="13">
    <source>
        <dbReference type="ARBA" id="ARBA00047899"/>
    </source>
</evidence>
<dbReference type="InterPro" id="IPR001245">
    <property type="entry name" value="Ser-Thr/Tyr_kinase_cat_dom"/>
</dbReference>
<feature type="domain" description="Protein kinase" evidence="17">
    <location>
        <begin position="507"/>
        <end position="790"/>
    </location>
</feature>
<evidence type="ECO:0000256" key="12">
    <source>
        <dbReference type="ARBA" id="ARBA00022918"/>
    </source>
</evidence>
<dbReference type="PROSITE" id="PS50011">
    <property type="entry name" value="PROTEIN_KINASE_DOM"/>
    <property type="match status" value="1"/>
</dbReference>
<evidence type="ECO:0000256" key="5">
    <source>
        <dbReference type="ARBA" id="ARBA00022695"/>
    </source>
</evidence>
<evidence type="ECO:0000256" key="16">
    <source>
        <dbReference type="SAM" id="MobiDB-lite"/>
    </source>
</evidence>
<evidence type="ECO:0000256" key="1">
    <source>
        <dbReference type="ARBA" id="ARBA00004236"/>
    </source>
</evidence>
<dbReference type="Gene3D" id="2.40.70.10">
    <property type="entry name" value="Acid Proteases"/>
    <property type="match status" value="1"/>
</dbReference>
<proteinExistence type="predicted"/>